<accession>A0A8H7VGV2</accession>
<dbReference type="Proteomes" id="UP000650833">
    <property type="component" value="Unassembled WGS sequence"/>
</dbReference>
<dbReference type="OrthoDB" id="2222796at2759"/>
<evidence type="ECO:0000313" key="2">
    <source>
        <dbReference type="Proteomes" id="UP000650833"/>
    </source>
</evidence>
<organism evidence="1 2">
    <name type="scientific">Mucor plumbeus</name>
    <dbReference type="NCBI Taxonomy" id="97098"/>
    <lineage>
        <taxon>Eukaryota</taxon>
        <taxon>Fungi</taxon>
        <taxon>Fungi incertae sedis</taxon>
        <taxon>Mucoromycota</taxon>
        <taxon>Mucoromycotina</taxon>
        <taxon>Mucoromycetes</taxon>
        <taxon>Mucorales</taxon>
        <taxon>Mucorineae</taxon>
        <taxon>Mucoraceae</taxon>
        <taxon>Mucor</taxon>
    </lineage>
</organism>
<sequence>MASCIFAIPIQQQQHFELDHHQIPSTKKIPSSYINSYKNLNELESYYSQIVGQVVDATVSEIIETASETYLTIHELQFAGRDFCRITVKNFMDVLEHQLNHHVKDNLIASIRPLLEDYNNEDILEYNTHISQQLGSILNPKQFSHEIIQKIYRQNQGESTSTVLKIWKLITDKKWTQTLQHESNESMALEAWLQSWLMDIEHSLKDDFDAKTYSLSLTL</sequence>
<evidence type="ECO:0000313" key="1">
    <source>
        <dbReference type="EMBL" id="KAG2216008.1"/>
    </source>
</evidence>
<name>A0A8H7VGV2_9FUNG</name>
<gene>
    <name evidence="1" type="ORF">INT46_007068</name>
</gene>
<reference evidence="1" key="1">
    <citation type="submission" date="2020-12" db="EMBL/GenBank/DDBJ databases">
        <title>Metabolic potential, ecology and presence of endohyphal bacteria is reflected in genomic diversity of Mucoromycotina.</title>
        <authorList>
            <person name="Muszewska A."/>
            <person name="Okrasinska A."/>
            <person name="Steczkiewicz K."/>
            <person name="Drgas O."/>
            <person name="Orlowska M."/>
            <person name="Perlinska-Lenart U."/>
            <person name="Aleksandrzak-Piekarczyk T."/>
            <person name="Szatraj K."/>
            <person name="Zielenkiewicz U."/>
            <person name="Pilsyk S."/>
            <person name="Malc E."/>
            <person name="Mieczkowski P."/>
            <person name="Kruszewska J.S."/>
            <person name="Biernat P."/>
            <person name="Pawlowska J."/>
        </authorList>
    </citation>
    <scope>NUCLEOTIDE SEQUENCE</scope>
    <source>
        <strain evidence="1">CBS 226.32</strain>
    </source>
</reference>
<proteinExistence type="predicted"/>
<keyword evidence="2" id="KW-1185">Reference proteome</keyword>
<dbReference type="EMBL" id="JAEPRC010000001">
    <property type="protein sequence ID" value="KAG2216008.1"/>
    <property type="molecule type" value="Genomic_DNA"/>
</dbReference>
<comment type="caution">
    <text evidence="1">The sequence shown here is derived from an EMBL/GenBank/DDBJ whole genome shotgun (WGS) entry which is preliminary data.</text>
</comment>
<dbReference type="AlphaFoldDB" id="A0A8H7VGV2"/>
<protein>
    <submittedName>
        <fullName evidence="1">Uncharacterized protein</fullName>
    </submittedName>
</protein>